<dbReference type="PANTHER" id="PTHR43510">
    <property type="entry name" value="AMINOTRANSFERASE FUNCTION, HYPOTHETICAL (EUROFUNG)"/>
    <property type="match status" value="1"/>
</dbReference>
<dbReference type="InterPro" id="IPR015422">
    <property type="entry name" value="PyrdxlP-dep_Trfase_small"/>
</dbReference>
<dbReference type="CDD" id="cd00609">
    <property type="entry name" value="AAT_like"/>
    <property type="match status" value="1"/>
</dbReference>
<feature type="domain" description="Aminotransferase class I/classII large" evidence="1">
    <location>
        <begin position="52"/>
        <end position="355"/>
    </location>
</feature>
<accession>A0ABP6T1F4</accession>
<dbReference type="Proteomes" id="UP001501676">
    <property type="component" value="Unassembled WGS sequence"/>
</dbReference>
<dbReference type="Gene3D" id="3.40.640.10">
    <property type="entry name" value="Type I PLP-dependent aspartate aminotransferase-like (Major domain)"/>
    <property type="match status" value="1"/>
</dbReference>
<evidence type="ECO:0000313" key="2">
    <source>
        <dbReference type="EMBL" id="GAA3389381.1"/>
    </source>
</evidence>
<dbReference type="EMBL" id="BAAAYN010000024">
    <property type="protein sequence ID" value="GAA3389381.1"/>
    <property type="molecule type" value="Genomic_DNA"/>
</dbReference>
<evidence type="ECO:0000313" key="3">
    <source>
        <dbReference type="Proteomes" id="UP001501676"/>
    </source>
</evidence>
<dbReference type="RefSeq" id="WP_345729688.1">
    <property type="nucleotide sequence ID" value="NZ_BAAAYN010000024.1"/>
</dbReference>
<dbReference type="GO" id="GO:0008483">
    <property type="term" value="F:transaminase activity"/>
    <property type="evidence" value="ECO:0007669"/>
    <property type="project" value="UniProtKB-KW"/>
</dbReference>
<name>A0ABP6T1F4_9ACTN</name>
<keyword evidence="2" id="KW-0808">Transferase</keyword>
<dbReference type="InterPro" id="IPR004839">
    <property type="entry name" value="Aminotransferase_I/II_large"/>
</dbReference>
<dbReference type="SUPFAM" id="SSF53383">
    <property type="entry name" value="PLP-dependent transferases"/>
    <property type="match status" value="1"/>
</dbReference>
<comment type="caution">
    <text evidence="2">The sequence shown here is derived from an EMBL/GenBank/DDBJ whole genome shotgun (WGS) entry which is preliminary data.</text>
</comment>
<protein>
    <submittedName>
        <fullName evidence="2">Pyridoxal phosphate-dependent aminotransferase</fullName>
    </submittedName>
</protein>
<keyword evidence="3" id="KW-1185">Reference proteome</keyword>
<keyword evidence="2" id="KW-0032">Aminotransferase</keyword>
<dbReference type="PANTHER" id="PTHR43510:SF1">
    <property type="entry name" value="AMINOTRANSFERASE FUNCTION, HYPOTHETICAL (EUROFUNG)"/>
    <property type="match status" value="1"/>
</dbReference>
<sequence>MPDFKLEAHFSRWEFAARYHLTASDAQTLTVGELLALGTDADRERFMALPLGYVETWGTDELRAAIAGTYTRCAPDDVLAFAGAEEALFWLMQVLVGPGDHAVVTVPNYQAMETVPLVAGAEVTGVLLDEHDGWRLDLDAVRAALRPNTRVVAVNFPNNPTGAMPDAATWQALVELCAEHGARLVSDEVYRGVELDPSLRLPQAADLSPTAVSLNVLSKSYGLPGLRIGWVACRDHALLETLERHKHYTSICNAGPSELLAAVALRAGETVRARNRAIIAENLPQFDAFFAAHADRFDWARPDGGCVAFPRYRGPDGVETFCRELVETTGVLLLPASVYASALAPVPADRFRIGVGRRDPGPALEAFDAFLRR</sequence>
<proteinExistence type="predicted"/>
<evidence type="ECO:0000259" key="1">
    <source>
        <dbReference type="Pfam" id="PF00155"/>
    </source>
</evidence>
<dbReference type="InterPro" id="IPR015421">
    <property type="entry name" value="PyrdxlP-dep_Trfase_major"/>
</dbReference>
<organism evidence="2 3">
    <name type="scientific">Cryptosporangium minutisporangium</name>
    <dbReference type="NCBI Taxonomy" id="113569"/>
    <lineage>
        <taxon>Bacteria</taxon>
        <taxon>Bacillati</taxon>
        <taxon>Actinomycetota</taxon>
        <taxon>Actinomycetes</taxon>
        <taxon>Cryptosporangiales</taxon>
        <taxon>Cryptosporangiaceae</taxon>
        <taxon>Cryptosporangium</taxon>
    </lineage>
</organism>
<dbReference type="Gene3D" id="3.90.1150.10">
    <property type="entry name" value="Aspartate Aminotransferase, domain 1"/>
    <property type="match status" value="1"/>
</dbReference>
<dbReference type="InterPro" id="IPR015424">
    <property type="entry name" value="PyrdxlP-dep_Trfase"/>
</dbReference>
<dbReference type="Pfam" id="PF00155">
    <property type="entry name" value="Aminotran_1_2"/>
    <property type="match status" value="1"/>
</dbReference>
<reference evidence="3" key="1">
    <citation type="journal article" date="2019" name="Int. J. Syst. Evol. Microbiol.">
        <title>The Global Catalogue of Microorganisms (GCM) 10K type strain sequencing project: providing services to taxonomists for standard genome sequencing and annotation.</title>
        <authorList>
            <consortium name="The Broad Institute Genomics Platform"/>
            <consortium name="The Broad Institute Genome Sequencing Center for Infectious Disease"/>
            <person name="Wu L."/>
            <person name="Ma J."/>
        </authorList>
    </citation>
    <scope>NUCLEOTIDE SEQUENCE [LARGE SCALE GENOMIC DNA]</scope>
    <source>
        <strain evidence="3">JCM 9458</strain>
    </source>
</reference>
<gene>
    <name evidence="2" type="ORF">GCM10020369_39290</name>
</gene>